<reference evidence="1" key="1">
    <citation type="submission" date="2014-11" db="EMBL/GenBank/DDBJ databases">
        <authorList>
            <person name="Amaro Gonzalez C."/>
        </authorList>
    </citation>
    <scope>NUCLEOTIDE SEQUENCE</scope>
</reference>
<sequence length="31" mass="3506">MCAYNAKLHRVITFGVLGRRVVANVKLLIHI</sequence>
<evidence type="ECO:0000313" key="1">
    <source>
        <dbReference type="EMBL" id="JAI01466.1"/>
    </source>
</evidence>
<dbReference type="AlphaFoldDB" id="A0A0E9XI05"/>
<organism evidence="1">
    <name type="scientific">Anguilla anguilla</name>
    <name type="common">European freshwater eel</name>
    <name type="synonym">Muraena anguilla</name>
    <dbReference type="NCBI Taxonomy" id="7936"/>
    <lineage>
        <taxon>Eukaryota</taxon>
        <taxon>Metazoa</taxon>
        <taxon>Chordata</taxon>
        <taxon>Craniata</taxon>
        <taxon>Vertebrata</taxon>
        <taxon>Euteleostomi</taxon>
        <taxon>Actinopterygii</taxon>
        <taxon>Neopterygii</taxon>
        <taxon>Teleostei</taxon>
        <taxon>Anguilliformes</taxon>
        <taxon>Anguillidae</taxon>
        <taxon>Anguilla</taxon>
    </lineage>
</organism>
<protein>
    <submittedName>
        <fullName evidence="1">Uncharacterized protein</fullName>
    </submittedName>
</protein>
<dbReference type="EMBL" id="GBXM01007112">
    <property type="protein sequence ID" value="JAI01466.1"/>
    <property type="molecule type" value="Transcribed_RNA"/>
</dbReference>
<proteinExistence type="predicted"/>
<reference evidence="1" key="2">
    <citation type="journal article" date="2015" name="Fish Shellfish Immunol.">
        <title>Early steps in the European eel (Anguilla anguilla)-Vibrio vulnificus interaction in the gills: Role of the RtxA13 toxin.</title>
        <authorList>
            <person name="Callol A."/>
            <person name="Pajuelo D."/>
            <person name="Ebbesson L."/>
            <person name="Teles M."/>
            <person name="MacKenzie S."/>
            <person name="Amaro C."/>
        </authorList>
    </citation>
    <scope>NUCLEOTIDE SEQUENCE</scope>
</reference>
<accession>A0A0E9XI05</accession>
<name>A0A0E9XI05_ANGAN</name>